<dbReference type="InterPro" id="IPR036909">
    <property type="entry name" value="Cyt_c-like_dom_sf"/>
</dbReference>
<evidence type="ECO:0000256" key="4">
    <source>
        <dbReference type="ARBA" id="ARBA00022723"/>
    </source>
</evidence>
<dbReference type="GO" id="GO:0020037">
    <property type="term" value="F:heme binding"/>
    <property type="evidence" value="ECO:0007669"/>
    <property type="project" value="InterPro"/>
</dbReference>
<feature type="binding site" description="covalent" evidence="9">
    <location>
        <position position="62"/>
    </location>
    <ligand>
        <name>heme c</name>
        <dbReference type="ChEBI" id="CHEBI:61717"/>
        <label>1</label>
    </ligand>
</feature>
<keyword evidence="3 9" id="KW-0349">Heme</keyword>
<protein>
    <submittedName>
        <fullName evidence="12">Cytochrome c</fullName>
    </submittedName>
</protein>
<feature type="binding site" description="covalent" evidence="9">
    <location>
        <position position="59"/>
    </location>
    <ligand>
        <name>heme c</name>
        <dbReference type="ChEBI" id="CHEBI:61717"/>
        <label>1</label>
    </ligand>
</feature>
<dbReference type="Pfam" id="PF00034">
    <property type="entry name" value="Cytochrom_C"/>
    <property type="match status" value="2"/>
</dbReference>
<dbReference type="Proteomes" id="UP000516028">
    <property type="component" value="Chromosome"/>
</dbReference>
<evidence type="ECO:0000256" key="2">
    <source>
        <dbReference type="ARBA" id="ARBA00022475"/>
    </source>
</evidence>
<evidence type="ECO:0000256" key="5">
    <source>
        <dbReference type="ARBA" id="ARBA00022729"/>
    </source>
</evidence>
<dbReference type="GO" id="GO:0005886">
    <property type="term" value="C:plasma membrane"/>
    <property type="evidence" value="ECO:0007669"/>
    <property type="project" value="UniProtKB-SubCell"/>
</dbReference>
<keyword evidence="5" id="KW-0732">Signal</keyword>
<evidence type="ECO:0000256" key="6">
    <source>
        <dbReference type="ARBA" id="ARBA00022737"/>
    </source>
</evidence>
<feature type="domain" description="Cytochrome c" evidence="11">
    <location>
        <begin position="321"/>
        <end position="411"/>
    </location>
</feature>
<feature type="domain" description="Cytochrome c" evidence="11">
    <location>
        <begin position="45"/>
        <end position="148"/>
    </location>
</feature>
<comment type="cofactor">
    <cofactor evidence="9">
        <name>heme c</name>
        <dbReference type="ChEBI" id="CHEBI:61717"/>
    </cofactor>
    <text evidence="9">Binds 3 heme c groups covalently per subunit.</text>
</comment>
<keyword evidence="2" id="KW-1003">Cell membrane</keyword>
<evidence type="ECO:0000313" key="12">
    <source>
        <dbReference type="EMBL" id="QNP47908.1"/>
    </source>
</evidence>
<dbReference type="PANTHER" id="PTHR35008">
    <property type="entry name" value="BLL4482 PROTEIN-RELATED"/>
    <property type="match status" value="1"/>
</dbReference>
<evidence type="ECO:0000256" key="9">
    <source>
        <dbReference type="PIRSR" id="PIRSR000018-50"/>
    </source>
</evidence>
<evidence type="ECO:0000259" key="11">
    <source>
        <dbReference type="PROSITE" id="PS51007"/>
    </source>
</evidence>
<dbReference type="Pfam" id="PF13442">
    <property type="entry name" value="Cytochrome_CBB3"/>
    <property type="match status" value="1"/>
</dbReference>
<name>A0A7H0GHZ2_9BURK</name>
<feature type="binding site" description="axial binding residue" evidence="10">
    <location>
        <position position="63"/>
    </location>
    <ligand>
        <name>heme c</name>
        <dbReference type="ChEBI" id="CHEBI:61717"/>
        <label>1</label>
    </ligand>
    <ligandPart>
        <name>Fe</name>
        <dbReference type="ChEBI" id="CHEBI:18248"/>
    </ligandPart>
</feature>
<dbReference type="KEGG" id="daer:H9K75_17555"/>
<dbReference type="PROSITE" id="PS51007">
    <property type="entry name" value="CYTC"/>
    <property type="match status" value="3"/>
</dbReference>
<dbReference type="PIRSF" id="PIRSF000018">
    <property type="entry name" value="Mb_ADH_cyt_c"/>
    <property type="match status" value="1"/>
</dbReference>
<evidence type="ECO:0000313" key="13">
    <source>
        <dbReference type="Proteomes" id="UP000516028"/>
    </source>
</evidence>
<dbReference type="InterPro" id="IPR014353">
    <property type="entry name" value="Membr-bd_ADH_cyt_c"/>
</dbReference>
<evidence type="ECO:0000256" key="7">
    <source>
        <dbReference type="ARBA" id="ARBA00023004"/>
    </source>
</evidence>
<dbReference type="GO" id="GO:0005506">
    <property type="term" value="F:iron ion binding"/>
    <property type="evidence" value="ECO:0007669"/>
    <property type="project" value="InterPro"/>
</dbReference>
<reference evidence="12 13" key="1">
    <citation type="submission" date="2020-08" db="EMBL/GenBank/DDBJ databases">
        <title>Genome sequence of Diaphorobacter aerolatus KACC 16536T.</title>
        <authorList>
            <person name="Hyun D.-W."/>
            <person name="Bae J.-W."/>
        </authorList>
    </citation>
    <scope>NUCLEOTIDE SEQUENCE [LARGE SCALE GENOMIC DNA]</scope>
    <source>
        <strain evidence="12 13">KACC 16536</strain>
    </source>
</reference>
<dbReference type="GO" id="GO:0016614">
    <property type="term" value="F:oxidoreductase activity, acting on CH-OH group of donors"/>
    <property type="evidence" value="ECO:0007669"/>
    <property type="project" value="InterPro"/>
</dbReference>
<keyword evidence="8" id="KW-0472">Membrane</keyword>
<dbReference type="Gene3D" id="1.10.760.10">
    <property type="entry name" value="Cytochrome c-like domain"/>
    <property type="match status" value="3"/>
</dbReference>
<feature type="binding site" description="axial binding residue" evidence="10">
    <location>
        <position position="338"/>
    </location>
    <ligand>
        <name>heme c</name>
        <dbReference type="ChEBI" id="CHEBI:61717"/>
        <label>3</label>
    </ligand>
    <ligandPart>
        <name>Fe</name>
        <dbReference type="ChEBI" id="CHEBI:18248"/>
    </ligandPart>
</feature>
<dbReference type="EMBL" id="CP060783">
    <property type="protein sequence ID" value="QNP47908.1"/>
    <property type="molecule type" value="Genomic_DNA"/>
</dbReference>
<dbReference type="PANTHER" id="PTHR35008:SF8">
    <property type="entry name" value="ALCOHOL DEHYDROGENASE CYTOCHROME C SUBUNIT"/>
    <property type="match status" value="1"/>
</dbReference>
<feature type="domain" description="Cytochrome c" evidence="11">
    <location>
        <begin position="190"/>
        <end position="298"/>
    </location>
</feature>
<feature type="binding site" description="covalent" evidence="9">
    <location>
        <position position="337"/>
    </location>
    <ligand>
        <name>heme c</name>
        <dbReference type="ChEBI" id="CHEBI:61717"/>
        <label>3</label>
    </ligand>
</feature>
<organism evidence="12 13">
    <name type="scientific">Diaphorobacter aerolatus</name>
    <dbReference type="NCBI Taxonomy" id="1288495"/>
    <lineage>
        <taxon>Bacteria</taxon>
        <taxon>Pseudomonadati</taxon>
        <taxon>Pseudomonadota</taxon>
        <taxon>Betaproteobacteria</taxon>
        <taxon>Burkholderiales</taxon>
        <taxon>Comamonadaceae</taxon>
        <taxon>Diaphorobacter</taxon>
    </lineage>
</organism>
<sequence length="440" mass="47452">MRTLKKLVLIVLVLLIIVIGGFFALTHQPAIEPTAQPPAGSFSQQQIDKGKLLAAMGDCAVCHTAPGGVKNTGGLPMASPFGTIYTTNITPDIDTGIGRWSYEAFERAMRHGVNRDGKYLYPAFPYTAFTRVNDEDMKSLYAFLMTQPAVKHQPPETALKFPFNIRAGIAAWNWVYLKKGPVPEDTTKPPEWNRGAYLAEGLGHCSACHSPRDQFAGELGGAQKFAGSTLDGWSVPALTSKTSAPLPWTAEDLYAYFKHGFSPRHGSAAGPMAPVIHGLSQQSDADLNALASYVMSFKDGNAKPGDAEAFVADKFKESKFALDHEGYRLFEGACASCHSDATGVKDSMFGVRPQLALNTNLYSDSPNNAALVILNGIQTAATPTTGTMPAFRHNLSDAQIATLLNTMRAQFGLQPWADLPAQVGKLRKDKEPGAHRLSAH</sequence>
<dbReference type="InterPro" id="IPR051459">
    <property type="entry name" value="Cytochrome_c-type_DH"/>
</dbReference>
<evidence type="ECO:0000256" key="10">
    <source>
        <dbReference type="PIRSR" id="PIRSR000018-51"/>
    </source>
</evidence>
<evidence type="ECO:0000256" key="8">
    <source>
        <dbReference type="ARBA" id="ARBA00023136"/>
    </source>
</evidence>
<dbReference type="GO" id="GO:0009055">
    <property type="term" value="F:electron transfer activity"/>
    <property type="evidence" value="ECO:0007669"/>
    <property type="project" value="InterPro"/>
</dbReference>
<gene>
    <name evidence="12" type="ORF">H9K75_17555</name>
</gene>
<keyword evidence="6" id="KW-0677">Repeat</keyword>
<dbReference type="AlphaFoldDB" id="A0A7H0GHZ2"/>
<keyword evidence="4 10" id="KW-0479">Metal-binding</keyword>
<feature type="binding site" description="axial binding residue" evidence="10">
    <location>
        <position position="209"/>
    </location>
    <ligand>
        <name>heme c</name>
        <dbReference type="ChEBI" id="CHEBI:61717"/>
        <label>2</label>
    </ligand>
    <ligandPart>
        <name>Fe</name>
        <dbReference type="ChEBI" id="CHEBI:18248"/>
    </ligandPart>
</feature>
<evidence type="ECO:0000256" key="1">
    <source>
        <dbReference type="ARBA" id="ARBA00004236"/>
    </source>
</evidence>
<feature type="binding site" description="covalent" evidence="9">
    <location>
        <position position="334"/>
    </location>
    <ligand>
        <name>heme c</name>
        <dbReference type="ChEBI" id="CHEBI:61717"/>
        <label>3</label>
    </ligand>
</feature>
<accession>A0A7H0GHZ2</accession>
<feature type="binding site" description="covalent" evidence="9">
    <location>
        <position position="205"/>
    </location>
    <ligand>
        <name>heme c</name>
        <dbReference type="ChEBI" id="CHEBI:61717"/>
        <label>2</label>
    </ligand>
</feature>
<dbReference type="InterPro" id="IPR009056">
    <property type="entry name" value="Cyt_c-like_dom"/>
</dbReference>
<keyword evidence="7 10" id="KW-0408">Iron</keyword>
<feature type="binding site" description="covalent" evidence="9">
    <location>
        <position position="208"/>
    </location>
    <ligand>
        <name>heme c</name>
        <dbReference type="ChEBI" id="CHEBI:61717"/>
        <label>2</label>
    </ligand>
</feature>
<keyword evidence="13" id="KW-1185">Reference proteome</keyword>
<dbReference type="SUPFAM" id="SSF46626">
    <property type="entry name" value="Cytochrome c"/>
    <property type="match status" value="3"/>
</dbReference>
<comment type="subcellular location">
    <subcellularLocation>
        <location evidence="1">Cell membrane</location>
    </subcellularLocation>
</comment>
<proteinExistence type="predicted"/>
<evidence type="ECO:0000256" key="3">
    <source>
        <dbReference type="ARBA" id="ARBA00022617"/>
    </source>
</evidence>